<evidence type="ECO:0000259" key="2">
    <source>
        <dbReference type="PROSITE" id="PS51898"/>
    </source>
</evidence>
<dbReference type="InterPro" id="IPR011010">
    <property type="entry name" value="DNA_brk_join_enz"/>
</dbReference>
<evidence type="ECO:0000256" key="1">
    <source>
        <dbReference type="ARBA" id="ARBA00023172"/>
    </source>
</evidence>
<dbReference type="AlphaFoldDB" id="A0A429K2T2"/>
<feature type="domain" description="Tyr recombinase" evidence="2">
    <location>
        <begin position="188"/>
        <end position="393"/>
    </location>
</feature>
<sequence>MSQIDLFLDIPSQETNILSNNQKQALKQIKLPKVVKFLLADKFDDKFLVVSDQVWTIYYSGKTERLKFSTFEEDITTLLKFFLISFIQKNTPSGLANKFYSFVFLIKFLQERKYLFNYESLKAFLIEIADQTEYEGCYSHIKFLLRLLIIENFPGFEIEDDFELGIIPRPKAFNSHFFYQEYEDVIDYPTTTMIQQGFAKLNAQLKNHSEQIDNKTLLNASILGLIYASGLRPVQLAKLAAEDIRLDTTREIDQFNRYSILIPYAKQGRFRHEKIAVKLPEEIAEVILTYIKRFQLTTESKLFEMGENSARFCSNAINTQLFDFASPDYQQAVLAGEMIQEKYSFSDFRHHVGYSLAMAGSSAEEIAYILGHSSVVTARYYIFSTPELAQIRAQALGRNSLYQQMIAMMLTGRLTHKKDWSQKKIVGNIGDKIHHSIGGCSYQDKCLFQPVRNCYGCIYFHPFIDGEHIQVLNSVQNEIKELIKLSDGIGVSRNPLIRIHESTKFEIESVIARCKMYKESSCEDQRI</sequence>
<dbReference type="CDD" id="cd00397">
    <property type="entry name" value="DNA_BRE_C"/>
    <property type="match status" value="1"/>
</dbReference>
<dbReference type="EMBL" id="RFES01000004">
    <property type="protein sequence ID" value="RSO58145.1"/>
    <property type="molecule type" value="Genomic_DNA"/>
</dbReference>
<dbReference type="Pfam" id="PF00589">
    <property type="entry name" value="Phage_integrase"/>
    <property type="match status" value="1"/>
</dbReference>
<protein>
    <submittedName>
        <fullName evidence="3">Site-specific integrase</fullName>
    </submittedName>
</protein>
<reference evidence="3 4" key="1">
    <citation type="submission" date="2018-10" db="EMBL/GenBank/DDBJ databases">
        <title>GWAS and RNA-Seq identify cryptic mechanisms of antimicrobial resistance in Acinetobacter baumannii.</title>
        <authorList>
            <person name="Sahl J.W."/>
        </authorList>
    </citation>
    <scope>NUCLEOTIDE SEQUENCE [LARGE SCALE GENOMIC DNA]</scope>
    <source>
        <strain evidence="3 4">TG41018</strain>
    </source>
</reference>
<comment type="caution">
    <text evidence="3">The sequence shown here is derived from an EMBL/GenBank/DDBJ whole genome shotgun (WGS) entry which is preliminary data.</text>
</comment>
<dbReference type="Gene3D" id="1.10.443.10">
    <property type="entry name" value="Intergrase catalytic core"/>
    <property type="match status" value="1"/>
</dbReference>
<dbReference type="Proteomes" id="UP000276905">
    <property type="component" value="Unassembled WGS sequence"/>
</dbReference>
<gene>
    <name evidence="3" type="ORF">EA756_07730</name>
</gene>
<dbReference type="GO" id="GO:0006310">
    <property type="term" value="P:DNA recombination"/>
    <property type="evidence" value="ECO:0007669"/>
    <property type="project" value="UniProtKB-KW"/>
</dbReference>
<dbReference type="InterPro" id="IPR013762">
    <property type="entry name" value="Integrase-like_cat_sf"/>
</dbReference>
<dbReference type="InterPro" id="IPR002104">
    <property type="entry name" value="Integrase_catalytic"/>
</dbReference>
<organism evidence="3 4">
    <name type="scientific">Acinetobacter lactucae</name>
    <dbReference type="NCBI Taxonomy" id="1785128"/>
    <lineage>
        <taxon>Bacteria</taxon>
        <taxon>Pseudomonadati</taxon>
        <taxon>Pseudomonadota</taxon>
        <taxon>Gammaproteobacteria</taxon>
        <taxon>Moraxellales</taxon>
        <taxon>Moraxellaceae</taxon>
        <taxon>Acinetobacter</taxon>
        <taxon>Acinetobacter calcoaceticus/baumannii complex</taxon>
    </lineage>
</organism>
<dbReference type="PROSITE" id="PS51898">
    <property type="entry name" value="TYR_RECOMBINASE"/>
    <property type="match status" value="1"/>
</dbReference>
<name>A0A429K2T2_9GAMM</name>
<evidence type="ECO:0000313" key="4">
    <source>
        <dbReference type="Proteomes" id="UP000276905"/>
    </source>
</evidence>
<evidence type="ECO:0000313" key="3">
    <source>
        <dbReference type="EMBL" id="RSO58145.1"/>
    </source>
</evidence>
<dbReference type="GO" id="GO:0003677">
    <property type="term" value="F:DNA binding"/>
    <property type="evidence" value="ECO:0007669"/>
    <property type="project" value="InterPro"/>
</dbReference>
<dbReference type="RefSeq" id="WP_125698754.1">
    <property type="nucleotide sequence ID" value="NZ_CP180689.1"/>
</dbReference>
<proteinExistence type="predicted"/>
<accession>A0A429K2T2</accession>
<dbReference type="GO" id="GO:0015074">
    <property type="term" value="P:DNA integration"/>
    <property type="evidence" value="ECO:0007669"/>
    <property type="project" value="InterPro"/>
</dbReference>
<dbReference type="SUPFAM" id="SSF56349">
    <property type="entry name" value="DNA breaking-rejoining enzymes"/>
    <property type="match status" value="1"/>
</dbReference>
<keyword evidence="1" id="KW-0233">DNA recombination</keyword>